<dbReference type="AlphaFoldDB" id="A0A8H3A7N0"/>
<keyword evidence="4" id="KW-1015">Disulfide bond</keyword>
<dbReference type="InterPro" id="IPR008427">
    <property type="entry name" value="Extracellular_membr_CFEM_dom"/>
</dbReference>
<evidence type="ECO:0000313" key="7">
    <source>
        <dbReference type="EMBL" id="CAE6403554.1"/>
    </source>
</evidence>
<evidence type="ECO:0000313" key="8">
    <source>
        <dbReference type="Proteomes" id="UP000663846"/>
    </source>
</evidence>
<comment type="subcellular location">
    <subcellularLocation>
        <location evidence="1">Secreted</location>
    </subcellularLocation>
</comment>
<gene>
    <name evidence="7" type="ORF">RDB_LOCUS58668</name>
</gene>
<organism evidence="7 8">
    <name type="scientific">Rhizoctonia solani</name>
    <dbReference type="NCBI Taxonomy" id="456999"/>
    <lineage>
        <taxon>Eukaryota</taxon>
        <taxon>Fungi</taxon>
        <taxon>Dikarya</taxon>
        <taxon>Basidiomycota</taxon>
        <taxon>Agaricomycotina</taxon>
        <taxon>Agaricomycetes</taxon>
        <taxon>Cantharellales</taxon>
        <taxon>Ceratobasidiaceae</taxon>
        <taxon>Rhizoctonia</taxon>
    </lineage>
</organism>
<protein>
    <recommendedName>
        <fullName evidence="6">CFEM domain-containing protein</fullName>
    </recommendedName>
</protein>
<dbReference type="Pfam" id="PF05730">
    <property type="entry name" value="CFEM"/>
    <property type="match status" value="1"/>
</dbReference>
<keyword evidence="3 5" id="KW-0732">Signal</keyword>
<dbReference type="EMBL" id="CAJMWS010000305">
    <property type="protein sequence ID" value="CAE6403554.1"/>
    <property type="molecule type" value="Genomic_DNA"/>
</dbReference>
<dbReference type="GO" id="GO:0005576">
    <property type="term" value="C:extracellular region"/>
    <property type="evidence" value="ECO:0007669"/>
    <property type="project" value="UniProtKB-SubCell"/>
</dbReference>
<name>A0A8H3A7N0_9AGAM</name>
<evidence type="ECO:0000256" key="3">
    <source>
        <dbReference type="ARBA" id="ARBA00022729"/>
    </source>
</evidence>
<dbReference type="Proteomes" id="UP000663846">
    <property type="component" value="Unassembled WGS sequence"/>
</dbReference>
<dbReference type="PROSITE" id="PS52012">
    <property type="entry name" value="CFEM"/>
    <property type="match status" value="1"/>
</dbReference>
<evidence type="ECO:0000256" key="2">
    <source>
        <dbReference type="ARBA" id="ARBA00022525"/>
    </source>
</evidence>
<evidence type="ECO:0000256" key="4">
    <source>
        <dbReference type="ARBA" id="ARBA00023157"/>
    </source>
</evidence>
<reference evidence="7" key="1">
    <citation type="submission" date="2021-01" db="EMBL/GenBank/DDBJ databases">
        <authorList>
            <person name="Kaushik A."/>
        </authorList>
    </citation>
    <scope>NUCLEOTIDE SEQUENCE</scope>
    <source>
        <strain evidence="7">AG1-1C</strain>
    </source>
</reference>
<proteinExistence type="predicted"/>
<sequence>MRFTIAIVASLAAVALAQSVPACVKTCSDQAAAANGCESYDNLSCVCASAAFQSAAHACIQSTCTADELAQALTLKADHC</sequence>
<evidence type="ECO:0000256" key="5">
    <source>
        <dbReference type="SAM" id="SignalP"/>
    </source>
</evidence>
<feature type="chain" id="PRO_5034123647" description="CFEM domain-containing protein" evidence="5">
    <location>
        <begin position="18"/>
        <end position="80"/>
    </location>
</feature>
<comment type="caution">
    <text evidence="7">The sequence shown here is derived from an EMBL/GenBank/DDBJ whole genome shotgun (WGS) entry which is preliminary data.</text>
</comment>
<feature type="signal peptide" evidence="5">
    <location>
        <begin position="1"/>
        <end position="17"/>
    </location>
</feature>
<accession>A0A8H3A7N0</accession>
<evidence type="ECO:0000259" key="6">
    <source>
        <dbReference type="PROSITE" id="PS52012"/>
    </source>
</evidence>
<keyword evidence="2" id="KW-0964">Secreted</keyword>
<evidence type="ECO:0000256" key="1">
    <source>
        <dbReference type="ARBA" id="ARBA00004613"/>
    </source>
</evidence>
<feature type="domain" description="CFEM" evidence="6">
    <location>
        <begin position="1"/>
        <end position="80"/>
    </location>
</feature>